<dbReference type="Proteomes" id="UP000075714">
    <property type="component" value="Unassembled WGS sequence"/>
</dbReference>
<reference evidence="3" key="1">
    <citation type="journal article" date="2016" name="Nat. Commun.">
        <title>The Gonium pectorale genome demonstrates co-option of cell cycle regulation during the evolution of multicellularity.</title>
        <authorList>
            <person name="Hanschen E.R."/>
            <person name="Marriage T.N."/>
            <person name="Ferris P.J."/>
            <person name="Hamaji T."/>
            <person name="Toyoda A."/>
            <person name="Fujiyama A."/>
            <person name="Neme R."/>
            <person name="Noguchi H."/>
            <person name="Minakuchi Y."/>
            <person name="Suzuki M."/>
            <person name="Kawai-Toyooka H."/>
            <person name="Smith D.R."/>
            <person name="Sparks H."/>
            <person name="Anderson J."/>
            <person name="Bakaric R."/>
            <person name="Luria V."/>
            <person name="Karger A."/>
            <person name="Kirschner M.W."/>
            <person name="Durand P.M."/>
            <person name="Michod R.E."/>
            <person name="Nozaki H."/>
            <person name="Olson B.J."/>
        </authorList>
    </citation>
    <scope>NUCLEOTIDE SEQUENCE [LARGE SCALE GENOMIC DNA]</scope>
    <source>
        <strain evidence="3">NIES-2863</strain>
    </source>
</reference>
<name>A0A150FXE9_GONPE</name>
<dbReference type="EMBL" id="LSYV01000167">
    <property type="protein sequence ID" value="KXZ42291.1"/>
    <property type="molecule type" value="Genomic_DNA"/>
</dbReference>
<proteinExistence type="predicted"/>
<accession>A0A150FXE9</accession>
<evidence type="ECO:0000259" key="1">
    <source>
        <dbReference type="PROSITE" id="PS51886"/>
    </source>
</evidence>
<dbReference type="SMART" id="SM00584">
    <property type="entry name" value="TLDc"/>
    <property type="match status" value="1"/>
</dbReference>
<dbReference type="Pfam" id="PF07534">
    <property type="entry name" value="TLD"/>
    <property type="match status" value="1"/>
</dbReference>
<protein>
    <recommendedName>
        <fullName evidence="1">TLDc domain-containing protein</fullName>
    </recommendedName>
</protein>
<dbReference type="PANTHER" id="PTHR23354">
    <property type="entry name" value="NUCLEOLAR PROTEIN 7/ESTROGEN RECEPTOR COACTIVATOR-RELATED"/>
    <property type="match status" value="1"/>
</dbReference>
<dbReference type="PANTHER" id="PTHR23354:SF126">
    <property type="entry name" value="CONSERVED TLD DOMAIN PROTEIN"/>
    <property type="match status" value="1"/>
</dbReference>
<keyword evidence="3" id="KW-1185">Reference proteome</keyword>
<dbReference type="OrthoDB" id="26679at2759"/>
<feature type="domain" description="TLDc" evidence="1">
    <location>
        <begin position="189"/>
        <end position="376"/>
    </location>
</feature>
<sequence>MTSSPGRKLLRLVADKEDGSVHLAGVIVAKARLERLGEEASLEFTYRLLDAHGDGVRHEALRAAAASCLRLAGVAATAGVAAEGKGADAASAASSQQAAVPAASAAAAAPVGAEAASSQARPESSRPAPEEAHIEAICRGALAAAGGDDYKAVRMSYDSYRQWCKRCPALHGTLARVMHGYGKLPPGAALLQPAWVWALSCRLPPAQRAEWRLLFSSQRDGKSFNTFFGRVTAQPGPTLLLLRDKAGRTFGGYASRPWARSGSFYGDVSCFLFSLEPALQIFPATGINENYQWCGVGFSQLPSGLGWGGAAGARSAGSGLGGGGGGAAVGGGGHFALYVEPSLDEGMSRPIATYGNSPLASEQVFQIDTLECWLLQRPEEEEEAAARAAAANGGGVLARGAQDAALMELAGFKLHSKGMVAEPLEED</sequence>
<comment type="caution">
    <text evidence="2">The sequence shown here is derived from an EMBL/GenBank/DDBJ whole genome shotgun (WGS) entry which is preliminary data.</text>
</comment>
<organism evidence="2 3">
    <name type="scientific">Gonium pectorale</name>
    <name type="common">Green alga</name>
    <dbReference type="NCBI Taxonomy" id="33097"/>
    <lineage>
        <taxon>Eukaryota</taxon>
        <taxon>Viridiplantae</taxon>
        <taxon>Chlorophyta</taxon>
        <taxon>core chlorophytes</taxon>
        <taxon>Chlorophyceae</taxon>
        <taxon>CS clade</taxon>
        <taxon>Chlamydomonadales</taxon>
        <taxon>Volvocaceae</taxon>
        <taxon>Gonium</taxon>
    </lineage>
</organism>
<evidence type="ECO:0000313" key="2">
    <source>
        <dbReference type="EMBL" id="KXZ42291.1"/>
    </source>
</evidence>
<dbReference type="PROSITE" id="PS51886">
    <property type="entry name" value="TLDC"/>
    <property type="match status" value="1"/>
</dbReference>
<dbReference type="STRING" id="33097.A0A150FXE9"/>
<dbReference type="AlphaFoldDB" id="A0A150FXE9"/>
<evidence type="ECO:0000313" key="3">
    <source>
        <dbReference type="Proteomes" id="UP000075714"/>
    </source>
</evidence>
<dbReference type="InterPro" id="IPR006571">
    <property type="entry name" value="TLDc_dom"/>
</dbReference>
<gene>
    <name evidence="2" type="ORF">GPECTOR_167g172</name>
</gene>